<name>A0A8H4CRP1_COLGL</name>
<comment type="caution">
    <text evidence="3">The sequence shown here is derived from an EMBL/GenBank/DDBJ whole genome shotgun (WGS) entry which is preliminary data.</text>
</comment>
<proteinExistence type="predicted"/>
<evidence type="ECO:0000313" key="4">
    <source>
        <dbReference type="Proteomes" id="UP000613401"/>
    </source>
</evidence>
<evidence type="ECO:0000256" key="2">
    <source>
        <dbReference type="SAM" id="Phobius"/>
    </source>
</evidence>
<feature type="compositionally biased region" description="Low complexity" evidence="1">
    <location>
        <begin position="16"/>
        <end position="26"/>
    </location>
</feature>
<organism evidence="3 4">
    <name type="scientific">Colletotrichum gloeosporioides</name>
    <name type="common">Anthracnose fungus</name>
    <name type="synonym">Glomerella cingulata</name>
    <dbReference type="NCBI Taxonomy" id="474922"/>
    <lineage>
        <taxon>Eukaryota</taxon>
        <taxon>Fungi</taxon>
        <taxon>Dikarya</taxon>
        <taxon>Ascomycota</taxon>
        <taxon>Pezizomycotina</taxon>
        <taxon>Sordariomycetes</taxon>
        <taxon>Hypocreomycetidae</taxon>
        <taxon>Glomerellales</taxon>
        <taxon>Glomerellaceae</taxon>
        <taxon>Colletotrichum</taxon>
        <taxon>Colletotrichum gloeosporioides species complex</taxon>
    </lineage>
</organism>
<feature type="transmembrane region" description="Helical" evidence="2">
    <location>
        <begin position="158"/>
        <end position="183"/>
    </location>
</feature>
<feature type="transmembrane region" description="Helical" evidence="2">
    <location>
        <begin position="103"/>
        <end position="126"/>
    </location>
</feature>
<accession>A0A8H4CRP1</accession>
<reference evidence="3" key="2">
    <citation type="submission" date="2020-03" db="EMBL/GenBank/DDBJ databases">
        <authorList>
            <person name="Fu F.-F."/>
            <person name="Chen J."/>
        </authorList>
    </citation>
    <scope>NUCLEOTIDE SEQUENCE</scope>
    <source>
        <strain evidence="3">Lc1</strain>
    </source>
</reference>
<evidence type="ECO:0000313" key="3">
    <source>
        <dbReference type="EMBL" id="KAF3808587.1"/>
    </source>
</evidence>
<feature type="transmembrane region" description="Helical" evidence="2">
    <location>
        <begin position="222"/>
        <end position="242"/>
    </location>
</feature>
<gene>
    <name evidence="3" type="ORF">GCG54_00006453</name>
</gene>
<sequence>MDEVRTSTQSDDTLRSDISSLSSPSICDDSIIEEQTELFQHSKTSEVEESLKEGWTKEDHTASHSQLPAEEKNDNVSIETSELIFDDTVFPFHRSKWAAIDSFSICILGVGTSLIIGVLIFLSYIWNGSMRAMAGDNMEESFWSQIVFSDWTSRTVTVAAAILRICLSLQMGVFTAMIASLMIEKSGVPLNVAPSIALLRAMPASPWSLFSWTALSNPSRDGIIYKIVIGISVLLAITSQFASTALLTDFSMVNVTGSRTTSKISYAEKPYLGYVMKASKAWSMQPGTYSRFAEKTVDLKESRSESGMDYEDTGPVTRAIMPFFSESQRTGLRRYDGPAAVLDSRVFCMLPVVRNLTFEFPFRHLLDTTDTFGYHSEFLIQGEFGLEGPFAQVSKSPWYRTWSFNCIVSAGKTAKTAAQQRPKDELENFSICSIFSNNAGEPFLPVDFVHRSPPPTSFSNLFLMFKSTGTQDQWIEALQNNTYANKSESQNYTWAVNAEDWKGSNDGIWAVIRAPQGLGRAKNPSNVGISMSACFAHLDGDLKNVSVSSNANGVEAPGRLELDNVTIRYNTDAIRKQYIWSSNMSADARGILTLDSQKALGEAVLSSATTSTISFRGVAAGLPLFNTQPCAALRVDGNTSRAVHYAHAALFQDVMKQTGRLTEALQAILMVTQQMEYYEWSRSFTQRAPGSYIIAEGKSIPVRYIGFSVVVSIICIHFILLIITTALFLYFTESTCLGNIWMSLSQVVSVETADIIQSSTYRMDSEIKKVIQERTPSARGLRMRHRVRVTKNEESGRDELLSF</sequence>
<feature type="transmembrane region" description="Helical" evidence="2">
    <location>
        <begin position="704"/>
        <end position="731"/>
    </location>
</feature>
<evidence type="ECO:0000256" key="1">
    <source>
        <dbReference type="SAM" id="MobiDB-lite"/>
    </source>
</evidence>
<dbReference type="EMBL" id="WVTB01000019">
    <property type="protein sequence ID" value="KAF3808587.1"/>
    <property type="molecule type" value="Genomic_DNA"/>
</dbReference>
<feature type="region of interest" description="Disordered" evidence="1">
    <location>
        <begin position="38"/>
        <end position="72"/>
    </location>
</feature>
<dbReference type="GeneID" id="69013601"/>
<feature type="region of interest" description="Disordered" evidence="1">
    <location>
        <begin position="1"/>
        <end position="26"/>
    </location>
</feature>
<protein>
    <submittedName>
        <fullName evidence="3">Uncharacterized protein</fullName>
    </submittedName>
</protein>
<keyword evidence="2" id="KW-1133">Transmembrane helix</keyword>
<dbReference type="Proteomes" id="UP000613401">
    <property type="component" value="Unassembled WGS sequence"/>
</dbReference>
<keyword evidence="2" id="KW-0472">Membrane</keyword>
<keyword evidence="2" id="KW-0812">Transmembrane</keyword>
<keyword evidence="4" id="KW-1185">Reference proteome</keyword>
<feature type="compositionally biased region" description="Basic and acidic residues" evidence="1">
    <location>
        <begin position="43"/>
        <end position="62"/>
    </location>
</feature>
<dbReference type="RefSeq" id="XP_045267746.1">
    <property type="nucleotide sequence ID" value="XM_045406454.1"/>
</dbReference>
<dbReference type="AlphaFoldDB" id="A0A8H4CRP1"/>
<reference evidence="3" key="1">
    <citation type="journal article" date="2020" name="Phytopathology">
        <title>Genome sequence and comparative analysis of Colletotrichum gloeosporioides isolated from Liriodendron leaves.</title>
        <authorList>
            <person name="Fu F.F."/>
            <person name="Hao Z."/>
            <person name="Wang P."/>
            <person name="Lu Y."/>
            <person name="Xue L.J."/>
            <person name="Wei G."/>
            <person name="Tian Y."/>
            <person name="Baishi H."/>
            <person name="Xu H."/>
            <person name="Shi J."/>
            <person name="Cheng T."/>
            <person name="Wang G."/>
            <person name="Yi Y."/>
            <person name="Chen J."/>
        </authorList>
    </citation>
    <scope>NUCLEOTIDE SEQUENCE</scope>
    <source>
        <strain evidence="3">Lc1</strain>
    </source>
</reference>